<gene>
    <name evidence="1" type="ordered locus">VIT_15s0021g00400</name>
</gene>
<evidence type="ECO:0000313" key="2">
    <source>
        <dbReference type="Proteomes" id="UP000009183"/>
    </source>
</evidence>
<keyword evidence="2" id="KW-1185">Reference proteome</keyword>
<dbReference type="PaxDb" id="29760-VIT_15s0021g00400.t01"/>
<dbReference type="InParanoid" id="D7SM60"/>
<sequence length="111" mass="12809">MHIFKPISHLFLHPSHPFLSLLSTLFRAYPTDPDQCGNEDQIMVADRSRFIELFEKMTSSAREQKEVAEEFRSLTKRTLPSRAPIRTSSILIEKHQSHSLVSTEREENQGA</sequence>
<evidence type="ECO:0000313" key="1">
    <source>
        <dbReference type="EMBL" id="CBI16738.3"/>
    </source>
</evidence>
<dbReference type="HOGENOM" id="CLU_2163036_0_0_1"/>
<accession>D7SM60</accession>
<name>D7SM60_VITVI</name>
<proteinExistence type="predicted"/>
<dbReference type="Proteomes" id="UP000009183">
    <property type="component" value="Chromosome 15"/>
</dbReference>
<dbReference type="AlphaFoldDB" id="D7SM60"/>
<dbReference type="EMBL" id="FN594952">
    <property type="protein sequence ID" value="CBI16738.3"/>
    <property type="molecule type" value="Genomic_DNA"/>
</dbReference>
<organism evidence="1 2">
    <name type="scientific">Vitis vinifera</name>
    <name type="common">Grape</name>
    <dbReference type="NCBI Taxonomy" id="29760"/>
    <lineage>
        <taxon>Eukaryota</taxon>
        <taxon>Viridiplantae</taxon>
        <taxon>Streptophyta</taxon>
        <taxon>Embryophyta</taxon>
        <taxon>Tracheophyta</taxon>
        <taxon>Spermatophyta</taxon>
        <taxon>Magnoliopsida</taxon>
        <taxon>eudicotyledons</taxon>
        <taxon>Gunneridae</taxon>
        <taxon>Pentapetalae</taxon>
        <taxon>rosids</taxon>
        <taxon>Vitales</taxon>
        <taxon>Vitaceae</taxon>
        <taxon>Viteae</taxon>
        <taxon>Vitis</taxon>
    </lineage>
</organism>
<protein>
    <submittedName>
        <fullName evidence="1">Uncharacterized protein</fullName>
    </submittedName>
</protein>
<reference evidence="2" key="1">
    <citation type="journal article" date="2007" name="Nature">
        <title>The grapevine genome sequence suggests ancestral hexaploidization in major angiosperm phyla.</title>
        <authorList>
            <consortium name="The French-Italian Public Consortium for Grapevine Genome Characterization."/>
            <person name="Jaillon O."/>
            <person name="Aury J.-M."/>
            <person name="Noel B."/>
            <person name="Policriti A."/>
            <person name="Clepet C."/>
            <person name="Casagrande A."/>
            <person name="Choisne N."/>
            <person name="Aubourg S."/>
            <person name="Vitulo N."/>
            <person name="Jubin C."/>
            <person name="Vezzi A."/>
            <person name="Legeai F."/>
            <person name="Hugueney P."/>
            <person name="Dasilva C."/>
            <person name="Horner D."/>
            <person name="Mica E."/>
            <person name="Jublot D."/>
            <person name="Poulain J."/>
            <person name="Bruyere C."/>
            <person name="Billault A."/>
            <person name="Segurens B."/>
            <person name="Gouyvenoux M."/>
            <person name="Ugarte E."/>
            <person name="Cattonaro F."/>
            <person name="Anthouard V."/>
            <person name="Vico V."/>
            <person name="Del Fabbro C."/>
            <person name="Alaux M."/>
            <person name="Di Gaspero G."/>
            <person name="Dumas V."/>
            <person name="Felice N."/>
            <person name="Paillard S."/>
            <person name="Juman I."/>
            <person name="Moroldo M."/>
            <person name="Scalabrin S."/>
            <person name="Canaguier A."/>
            <person name="Le Clainche I."/>
            <person name="Malacrida G."/>
            <person name="Durand E."/>
            <person name="Pesole G."/>
            <person name="Laucou V."/>
            <person name="Chatelet P."/>
            <person name="Merdinoglu D."/>
            <person name="Delledonne M."/>
            <person name="Pezzotti M."/>
            <person name="Lecharny A."/>
            <person name="Scarpelli C."/>
            <person name="Artiguenave F."/>
            <person name="Pe M.E."/>
            <person name="Valle G."/>
            <person name="Morgante M."/>
            <person name="Caboche M."/>
            <person name="Adam-Blondon A.-F."/>
            <person name="Weissenbach J."/>
            <person name="Quetier F."/>
            <person name="Wincker P."/>
        </authorList>
    </citation>
    <scope>NUCLEOTIDE SEQUENCE [LARGE SCALE GENOMIC DNA]</scope>
    <source>
        <strain evidence="2">cv. Pinot noir / PN40024</strain>
    </source>
</reference>